<evidence type="ECO:0000313" key="1">
    <source>
        <dbReference type="Proteomes" id="UP000095283"/>
    </source>
</evidence>
<organism evidence="1 2">
    <name type="scientific">Heterorhabditis bacteriophora</name>
    <name type="common">Entomopathogenic nematode worm</name>
    <dbReference type="NCBI Taxonomy" id="37862"/>
    <lineage>
        <taxon>Eukaryota</taxon>
        <taxon>Metazoa</taxon>
        <taxon>Ecdysozoa</taxon>
        <taxon>Nematoda</taxon>
        <taxon>Chromadorea</taxon>
        <taxon>Rhabditida</taxon>
        <taxon>Rhabditina</taxon>
        <taxon>Rhabditomorpha</taxon>
        <taxon>Strongyloidea</taxon>
        <taxon>Heterorhabditidae</taxon>
        <taxon>Heterorhabditis</taxon>
    </lineage>
</organism>
<proteinExistence type="predicted"/>
<sequence>MRRRKIFETAHMSSFSLENFKVQYTKKLRCKKKGM</sequence>
<dbReference type="WBParaSite" id="Hba_01867">
    <property type="protein sequence ID" value="Hba_01867"/>
    <property type="gene ID" value="Hba_01867"/>
</dbReference>
<accession>A0A1I7WB20</accession>
<dbReference type="Proteomes" id="UP000095283">
    <property type="component" value="Unplaced"/>
</dbReference>
<keyword evidence="1" id="KW-1185">Reference proteome</keyword>
<reference evidence="2" key="1">
    <citation type="submission" date="2016-11" db="UniProtKB">
        <authorList>
            <consortium name="WormBaseParasite"/>
        </authorList>
    </citation>
    <scope>IDENTIFICATION</scope>
</reference>
<protein>
    <submittedName>
        <fullName evidence="2">Uncharacterized protein</fullName>
    </submittedName>
</protein>
<evidence type="ECO:0000313" key="2">
    <source>
        <dbReference type="WBParaSite" id="Hba_01867"/>
    </source>
</evidence>
<name>A0A1I7WB20_HETBA</name>
<dbReference type="AlphaFoldDB" id="A0A1I7WB20"/>